<gene>
    <name evidence="2" type="ORF">NDU88_004096</name>
</gene>
<sequence length="157" mass="17786">MFRSCNRAVTATATTQAPETSEGCPGGIRQDDEYPEVIHNPDIRVEGVSMREEKEPEERGEREPEKREDSEPEEEGDAEPEDEEENPEKQRSTDLTTETPTETNERHGRTRHVPGGVWLAQVRLGLYVKFLPVWNRSGSERGSQARDREEGVVGKII</sequence>
<evidence type="ECO:0000256" key="1">
    <source>
        <dbReference type="SAM" id="MobiDB-lite"/>
    </source>
</evidence>
<evidence type="ECO:0000313" key="2">
    <source>
        <dbReference type="EMBL" id="KAJ1208713.1"/>
    </source>
</evidence>
<dbReference type="Proteomes" id="UP001066276">
    <property type="component" value="Chromosome 1_2"/>
</dbReference>
<feature type="compositionally biased region" description="Acidic residues" evidence="1">
    <location>
        <begin position="70"/>
        <end position="86"/>
    </location>
</feature>
<feature type="region of interest" description="Disordered" evidence="1">
    <location>
        <begin position="1"/>
        <end position="112"/>
    </location>
</feature>
<accession>A0AAV7W402</accession>
<keyword evidence="3" id="KW-1185">Reference proteome</keyword>
<feature type="compositionally biased region" description="Low complexity" evidence="1">
    <location>
        <begin position="93"/>
        <end position="102"/>
    </location>
</feature>
<feature type="compositionally biased region" description="Basic and acidic residues" evidence="1">
    <location>
        <begin position="39"/>
        <end position="69"/>
    </location>
</feature>
<name>A0AAV7W402_PLEWA</name>
<comment type="caution">
    <text evidence="2">The sequence shown here is derived from an EMBL/GenBank/DDBJ whole genome shotgun (WGS) entry which is preliminary data.</text>
</comment>
<reference evidence="2" key="1">
    <citation type="journal article" date="2022" name="bioRxiv">
        <title>Sequencing and chromosome-scale assembly of the giantPleurodeles waltlgenome.</title>
        <authorList>
            <person name="Brown T."/>
            <person name="Elewa A."/>
            <person name="Iarovenko S."/>
            <person name="Subramanian E."/>
            <person name="Araus A.J."/>
            <person name="Petzold A."/>
            <person name="Susuki M."/>
            <person name="Suzuki K.-i.T."/>
            <person name="Hayashi T."/>
            <person name="Toyoda A."/>
            <person name="Oliveira C."/>
            <person name="Osipova E."/>
            <person name="Leigh N.D."/>
            <person name="Simon A."/>
            <person name="Yun M.H."/>
        </authorList>
    </citation>
    <scope>NUCLEOTIDE SEQUENCE</scope>
    <source>
        <strain evidence="2">20211129_DDA</strain>
        <tissue evidence="2">Liver</tissue>
    </source>
</reference>
<feature type="compositionally biased region" description="Polar residues" evidence="1">
    <location>
        <begin position="7"/>
        <end position="19"/>
    </location>
</feature>
<dbReference type="AlphaFoldDB" id="A0AAV7W402"/>
<proteinExistence type="predicted"/>
<dbReference type="EMBL" id="JANPWB010000002">
    <property type="protein sequence ID" value="KAJ1208713.1"/>
    <property type="molecule type" value="Genomic_DNA"/>
</dbReference>
<feature type="compositionally biased region" description="Basic and acidic residues" evidence="1">
    <location>
        <begin position="143"/>
        <end position="157"/>
    </location>
</feature>
<organism evidence="2 3">
    <name type="scientific">Pleurodeles waltl</name>
    <name type="common">Iberian ribbed newt</name>
    <dbReference type="NCBI Taxonomy" id="8319"/>
    <lineage>
        <taxon>Eukaryota</taxon>
        <taxon>Metazoa</taxon>
        <taxon>Chordata</taxon>
        <taxon>Craniata</taxon>
        <taxon>Vertebrata</taxon>
        <taxon>Euteleostomi</taxon>
        <taxon>Amphibia</taxon>
        <taxon>Batrachia</taxon>
        <taxon>Caudata</taxon>
        <taxon>Salamandroidea</taxon>
        <taxon>Salamandridae</taxon>
        <taxon>Pleurodelinae</taxon>
        <taxon>Pleurodeles</taxon>
    </lineage>
</organism>
<evidence type="ECO:0000313" key="3">
    <source>
        <dbReference type="Proteomes" id="UP001066276"/>
    </source>
</evidence>
<protein>
    <submittedName>
        <fullName evidence="2">Uncharacterized protein</fullName>
    </submittedName>
</protein>
<feature type="region of interest" description="Disordered" evidence="1">
    <location>
        <begin position="138"/>
        <end position="157"/>
    </location>
</feature>